<keyword evidence="7" id="KW-0963">Cytoplasm</keyword>
<evidence type="ECO:0000256" key="19">
    <source>
        <dbReference type="ARBA" id="ARBA00023125"/>
    </source>
</evidence>
<dbReference type="SMART" id="SM00393">
    <property type="entry name" value="R3H"/>
    <property type="match status" value="1"/>
</dbReference>
<keyword evidence="15" id="KW-0067">ATP-binding</keyword>
<dbReference type="SMART" id="SM00382">
    <property type="entry name" value="AAA"/>
    <property type="match status" value="1"/>
</dbReference>
<name>H0X5A5_OTOGA</name>
<keyword evidence="17" id="KW-0007">Acetylation</keyword>
<protein>
    <recommendedName>
        <fullName evidence="29">DNA-binding protein SMUBP-2</fullName>
        <ecNumber evidence="5">3.6.4.12</ecNumber>
        <ecNumber evidence="6">3.6.4.13</ecNumber>
    </recommendedName>
    <alternativeName>
        <fullName evidence="30">ATP-dependent helicase IGHMBP2</fullName>
    </alternativeName>
</protein>
<dbReference type="GO" id="GO:0016887">
    <property type="term" value="F:ATP hydrolysis activity"/>
    <property type="evidence" value="ECO:0007669"/>
    <property type="project" value="Ensembl"/>
</dbReference>
<feature type="compositionally biased region" description="Polar residues" evidence="32">
    <location>
        <begin position="709"/>
        <end position="718"/>
    </location>
</feature>
<dbReference type="InterPro" id="IPR000058">
    <property type="entry name" value="Znf_AN1"/>
</dbReference>
<keyword evidence="18" id="KW-0805">Transcription regulation</keyword>
<keyword evidence="21" id="KW-0804">Transcription</keyword>
<dbReference type="GO" id="GO:0043139">
    <property type="term" value="F:5'-3' DNA helicase activity"/>
    <property type="evidence" value="ECO:0007669"/>
    <property type="project" value="Ensembl"/>
</dbReference>
<evidence type="ECO:0000256" key="1">
    <source>
        <dbReference type="ARBA" id="ARBA00004123"/>
    </source>
</evidence>
<dbReference type="PANTHER" id="PTHR43788:SF8">
    <property type="entry name" value="DNA-BINDING PROTEIN SMUBP-2"/>
    <property type="match status" value="1"/>
</dbReference>
<dbReference type="Pfam" id="PF21138">
    <property type="entry name" value="SMUBP-2_HCS1_1B"/>
    <property type="match status" value="1"/>
</dbReference>
<evidence type="ECO:0000256" key="27">
    <source>
        <dbReference type="ARBA" id="ARBA00060343"/>
    </source>
</evidence>
<keyword evidence="22" id="KW-0539">Nucleus</keyword>
<dbReference type="GO" id="GO:0032574">
    <property type="term" value="F:5'-3' RNA helicase activity"/>
    <property type="evidence" value="ECO:0007669"/>
    <property type="project" value="Ensembl"/>
</dbReference>
<evidence type="ECO:0000256" key="4">
    <source>
        <dbReference type="ARBA" id="ARBA00007913"/>
    </source>
</evidence>
<dbReference type="SUPFAM" id="SSF52540">
    <property type="entry name" value="P-loop containing nucleoside triphosphate hydrolases"/>
    <property type="match status" value="1"/>
</dbReference>
<dbReference type="InterPro" id="IPR041677">
    <property type="entry name" value="DNA2/NAM7_AAA_11"/>
</dbReference>
<keyword evidence="14" id="KW-0862">Zinc</keyword>
<evidence type="ECO:0000256" key="14">
    <source>
        <dbReference type="ARBA" id="ARBA00022833"/>
    </source>
</evidence>
<evidence type="ECO:0000313" key="36">
    <source>
        <dbReference type="Proteomes" id="UP000005225"/>
    </source>
</evidence>
<dbReference type="SUPFAM" id="SSF82708">
    <property type="entry name" value="R3H domain"/>
    <property type="match status" value="1"/>
</dbReference>
<evidence type="ECO:0000256" key="7">
    <source>
        <dbReference type="ARBA" id="ARBA00022490"/>
    </source>
</evidence>
<dbReference type="PROSITE" id="PS51039">
    <property type="entry name" value="ZF_AN1"/>
    <property type="match status" value="1"/>
</dbReference>
<accession>H0X5A5</accession>
<dbReference type="GO" id="GO:0042802">
    <property type="term" value="F:identical protein binding"/>
    <property type="evidence" value="ECO:0007669"/>
    <property type="project" value="Ensembl"/>
</dbReference>
<dbReference type="FunCoup" id="H0X5A5">
    <property type="interactions" value="1322"/>
</dbReference>
<evidence type="ECO:0000256" key="16">
    <source>
        <dbReference type="ARBA" id="ARBA00022884"/>
    </source>
</evidence>
<keyword evidence="11 31" id="KW-0863">Zinc-finger</keyword>
<proteinExistence type="inferred from homology"/>
<dbReference type="CDD" id="cd18808">
    <property type="entry name" value="SF1_C_Upf1"/>
    <property type="match status" value="1"/>
</dbReference>
<evidence type="ECO:0000256" key="23">
    <source>
        <dbReference type="ARBA" id="ARBA00023273"/>
    </source>
</evidence>
<comment type="function">
    <text evidence="27">5' to 3' helicase that unwinds RNA and DNA duplexes in an ATP-dependent reaction. Specific to 5'-phosphorylated single-stranded guanine-rich sequences. May play a role in RNA metabolism, ribosome biogenesis or initiation of translation. May play a role in regulation of transcription. Interacts with tRNA-Tyr.</text>
</comment>
<evidence type="ECO:0000256" key="28">
    <source>
        <dbReference type="ARBA" id="ARBA00065318"/>
    </source>
</evidence>
<dbReference type="FunFam" id="2.40.30.270:FF:000001">
    <property type="entry name" value="Immunoglobulin mu DNA-binding protein 2"/>
    <property type="match status" value="1"/>
</dbReference>
<dbReference type="GO" id="GO:0000049">
    <property type="term" value="F:tRNA binding"/>
    <property type="evidence" value="ECO:0007669"/>
    <property type="project" value="UniProtKB-KW"/>
</dbReference>
<dbReference type="Gene3D" id="2.40.30.270">
    <property type="match status" value="1"/>
</dbReference>
<dbReference type="Gene3D" id="4.10.1110.10">
    <property type="entry name" value="AN1-like Zinc finger"/>
    <property type="match status" value="1"/>
</dbReference>
<feature type="compositionally biased region" description="Polar residues" evidence="32">
    <location>
        <begin position="846"/>
        <end position="858"/>
    </location>
</feature>
<evidence type="ECO:0000256" key="25">
    <source>
        <dbReference type="ARBA" id="ARBA00048432"/>
    </source>
</evidence>
<evidence type="ECO:0000256" key="17">
    <source>
        <dbReference type="ARBA" id="ARBA00022990"/>
    </source>
</evidence>
<reference evidence="35" key="2">
    <citation type="submission" date="2025-08" db="UniProtKB">
        <authorList>
            <consortium name="Ensembl"/>
        </authorList>
    </citation>
    <scope>IDENTIFICATION</scope>
</reference>
<dbReference type="Proteomes" id="UP000005225">
    <property type="component" value="Unassembled WGS sequence"/>
</dbReference>
<reference evidence="35" key="3">
    <citation type="submission" date="2025-09" db="UniProtKB">
        <authorList>
            <consortium name="Ensembl"/>
        </authorList>
    </citation>
    <scope>IDENTIFICATION</scope>
</reference>
<dbReference type="GO" id="GO:0140296">
    <property type="term" value="F:general transcription initiation factor binding"/>
    <property type="evidence" value="ECO:0007669"/>
    <property type="project" value="Ensembl"/>
</dbReference>
<dbReference type="FunFam" id="3.40.50.300:FF:001146">
    <property type="entry name" value="DNA-binding protein SMUBP-2 isoform X1"/>
    <property type="match status" value="1"/>
</dbReference>
<dbReference type="FunFam" id="4.10.1110.10:FF:000002">
    <property type="entry name" value="Immunoglobulin mu DNA-binding protein 2"/>
    <property type="match status" value="1"/>
</dbReference>
<feature type="domain" description="R3H" evidence="34">
    <location>
        <begin position="725"/>
        <end position="788"/>
    </location>
</feature>
<keyword evidence="9" id="KW-0479">Metal-binding</keyword>
<evidence type="ECO:0000256" key="31">
    <source>
        <dbReference type="PROSITE-ProRule" id="PRU00449"/>
    </source>
</evidence>
<evidence type="ECO:0000256" key="8">
    <source>
        <dbReference type="ARBA" id="ARBA00022555"/>
    </source>
</evidence>
<dbReference type="NCBIfam" id="TIGR00376">
    <property type="entry name" value="IGHMBP2 family helicase"/>
    <property type="match status" value="1"/>
</dbReference>
<dbReference type="GeneTree" id="ENSGT00930000151035"/>
<dbReference type="CDD" id="cd18044">
    <property type="entry name" value="DEXXQc_SMUBP2"/>
    <property type="match status" value="1"/>
</dbReference>
<sequence>MASAAVESFVTKQLDLLELERDAEVEERRSWQENISLKELQSRGVCLLKLQVSSQCTGLYGRLLVTFEPRRCGSEAVLPSNSFTSGDIVGLYDTASEGSQLATGILTRITQKSATVAFDESQDFQLSLDRENSYRLLKLANDVTYKRLKKALIALKKYHSGPASLLIEVLFSASAPSPASEIGLVTFCNASLDSSQKEAVSFALSQKELAIIHGPPGTGKTTTVVEIILQAVKQGLKVLCCAPSNIAVDNLVERLAQCKQRILRLGHPSRILEPIQQYSLDAVLARSDGAQIVAEIRKDIDQVFVFNSSISLKRAKSQFNSDFKCPTHCKSEDPSQGQLVSFLVPPHLLKSNTCASSDGPLKLLPESYFDVVVIDECAQALEASCWIPLLKARKCILAGDHQQLPPTIISHKAALAGLSRSLMERLAEEHGASAVRTLTVQYRMHQAIMRWASEAMYHGQLTAHPSVAGHLLRDLPGVAATEETSIPLLLVDTAGCGLFELEEEDDQSRGNPGEVRLVTLHVQALVDAGVQASDIAVITPYNLQVDLLRQSLVRRHPQLEIKSVDGFQGREKEAVILSFVRSNRKGEVGFLAEDRRINVAVTRARRHVAVICDSHTISNHTFLKTLVEYFSQHGEVRTAFEYLDDIVPENYSHKSAQGHSQAAMRSQLPAASVKKPLGSQRREGALEARAAAQQDRKKPGGKPLGSEAHLQSSLNRGSSEGVENRGSVDHFRAMIVEFLASEKMQLEFPASLNSHDRLRVHQIAEEHGLKHDSAGEGKQRFITVSKRAPAPLASPAPPARASGQAPLQPAPPSPVQTQHPPRGQQGQGQLDLKALHLERLQREQARQGQPARNGQQAAGSGPQKLPGKKKKREVKGHTATDLPAEDFDALVSAAVKADNTCGLEKCTASVATLGQFCQLCGRRYCFSHHLPEIHGCGERARIHARQRISREGVLHAGSGTKDRSLDPAKRAQLQRRLDKKLGELSSQRASKRKEKGT</sequence>
<feature type="region of interest" description="Disordered" evidence="32">
    <location>
        <begin position="653"/>
        <end position="725"/>
    </location>
</feature>
<dbReference type="InterPro" id="IPR047187">
    <property type="entry name" value="SF1_C_Upf1"/>
</dbReference>
<dbReference type="InterPro" id="IPR001374">
    <property type="entry name" value="R3H_dom"/>
</dbReference>
<dbReference type="InterPro" id="IPR014001">
    <property type="entry name" value="Helicase_ATP-bd"/>
</dbReference>
<dbReference type="FunFam" id="3.40.50.300:FF:001171">
    <property type="entry name" value="DNA-binding protein SMUBP-2"/>
    <property type="match status" value="1"/>
</dbReference>
<feature type="domain" description="AN1-type" evidence="33">
    <location>
        <begin position="895"/>
        <end position="944"/>
    </location>
</feature>
<dbReference type="Pfam" id="PF01428">
    <property type="entry name" value="zf-AN1"/>
    <property type="match status" value="1"/>
</dbReference>
<dbReference type="OMA" id="TIIHGPP"/>
<dbReference type="InterPro" id="IPR041679">
    <property type="entry name" value="DNA2/NAM7-like_C"/>
</dbReference>
<evidence type="ECO:0000256" key="20">
    <source>
        <dbReference type="ARBA" id="ARBA00023159"/>
    </source>
</evidence>
<feature type="compositionally biased region" description="Basic and acidic residues" evidence="32">
    <location>
        <begin position="960"/>
        <end position="982"/>
    </location>
</feature>
<comment type="similarity">
    <text evidence="4">Belongs to the DNA2/NAM7 helicase family.</text>
</comment>
<evidence type="ECO:0000256" key="29">
    <source>
        <dbReference type="ARBA" id="ARBA00074890"/>
    </source>
</evidence>
<dbReference type="Gene3D" id="3.30.1370.50">
    <property type="entry name" value="R3H-like domain"/>
    <property type="match status" value="1"/>
</dbReference>
<comment type="catalytic activity">
    <reaction evidence="25">
        <text>ATP + H2O = ADP + phosphate + H(+)</text>
        <dbReference type="Rhea" id="RHEA:13065"/>
        <dbReference type="ChEBI" id="CHEBI:15377"/>
        <dbReference type="ChEBI" id="CHEBI:15378"/>
        <dbReference type="ChEBI" id="CHEBI:30616"/>
        <dbReference type="ChEBI" id="CHEBI:43474"/>
        <dbReference type="ChEBI" id="CHEBI:456216"/>
        <dbReference type="EC" id="3.6.4.12"/>
    </reaction>
    <physiologicalReaction direction="left-to-right" evidence="25">
        <dbReference type="Rhea" id="RHEA:13066"/>
    </physiologicalReaction>
</comment>
<evidence type="ECO:0000256" key="22">
    <source>
        <dbReference type="ARBA" id="ARBA00023242"/>
    </source>
</evidence>
<dbReference type="PROSITE" id="PS51061">
    <property type="entry name" value="R3H"/>
    <property type="match status" value="1"/>
</dbReference>
<dbReference type="Pfam" id="PF01424">
    <property type="entry name" value="R3H"/>
    <property type="match status" value="1"/>
</dbReference>
<dbReference type="GO" id="GO:0030424">
    <property type="term" value="C:axon"/>
    <property type="evidence" value="ECO:0007669"/>
    <property type="project" value="UniProtKB-SubCell"/>
</dbReference>
<dbReference type="Pfam" id="PF13086">
    <property type="entry name" value="AAA_11"/>
    <property type="match status" value="2"/>
</dbReference>
<dbReference type="Ensembl" id="ENSOGAT00000011676.2">
    <property type="protein sequence ID" value="ENSOGAP00000010448.2"/>
    <property type="gene ID" value="ENSOGAG00000011671.2"/>
</dbReference>
<dbReference type="SMART" id="SM00487">
    <property type="entry name" value="DEXDc"/>
    <property type="match status" value="1"/>
</dbReference>
<evidence type="ECO:0000256" key="9">
    <source>
        <dbReference type="ARBA" id="ARBA00022723"/>
    </source>
</evidence>
<dbReference type="Gene3D" id="3.40.50.300">
    <property type="entry name" value="P-loop containing nucleotide triphosphate hydrolases"/>
    <property type="match status" value="2"/>
</dbReference>
<evidence type="ECO:0000256" key="5">
    <source>
        <dbReference type="ARBA" id="ARBA00012551"/>
    </source>
</evidence>
<evidence type="ECO:0000256" key="26">
    <source>
        <dbReference type="ARBA" id="ARBA00049390"/>
    </source>
</evidence>
<dbReference type="GO" id="GO:0043022">
    <property type="term" value="F:ribosome binding"/>
    <property type="evidence" value="ECO:0007669"/>
    <property type="project" value="Ensembl"/>
</dbReference>
<evidence type="ECO:0000256" key="2">
    <source>
        <dbReference type="ARBA" id="ARBA00004489"/>
    </source>
</evidence>
<dbReference type="GO" id="GO:0008270">
    <property type="term" value="F:zinc ion binding"/>
    <property type="evidence" value="ECO:0007669"/>
    <property type="project" value="UniProtKB-KW"/>
</dbReference>
<keyword evidence="36" id="KW-1185">Reference proteome</keyword>
<dbReference type="SMART" id="SM00154">
    <property type="entry name" value="ZnF_AN1"/>
    <property type="match status" value="1"/>
</dbReference>
<keyword evidence="23" id="KW-0966">Cell projection</keyword>
<dbReference type="GO" id="GO:0016604">
    <property type="term" value="C:nuclear body"/>
    <property type="evidence" value="ECO:0007669"/>
    <property type="project" value="Ensembl"/>
</dbReference>
<feature type="compositionally biased region" description="Polar residues" evidence="32">
    <location>
        <begin position="653"/>
        <end position="664"/>
    </location>
</feature>
<evidence type="ECO:0000256" key="32">
    <source>
        <dbReference type="SAM" id="MobiDB-lite"/>
    </source>
</evidence>
<dbReference type="PANTHER" id="PTHR43788">
    <property type="entry name" value="DNA2/NAM7 HELICASE FAMILY MEMBER"/>
    <property type="match status" value="1"/>
</dbReference>
<dbReference type="InterPro" id="IPR034072">
    <property type="entry name" value="R3H_Smubp-2"/>
</dbReference>
<evidence type="ECO:0000256" key="12">
    <source>
        <dbReference type="ARBA" id="ARBA00022801"/>
    </source>
</evidence>
<dbReference type="EMBL" id="AAQR03144606">
    <property type="status" value="NOT_ANNOTATED_CDS"/>
    <property type="molecule type" value="Genomic_DNA"/>
</dbReference>
<keyword evidence="10" id="KW-0547">Nucleotide-binding</keyword>
<keyword evidence="8" id="KW-0820">tRNA-binding</keyword>
<dbReference type="InterPro" id="IPR003593">
    <property type="entry name" value="AAA+_ATPase"/>
</dbReference>
<dbReference type="eggNOG" id="KOG1803">
    <property type="taxonomic scope" value="Eukaryota"/>
</dbReference>
<dbReference type="STRING" id="30611.ENSOGAP00000010448"/>
<evidence type="ECO:0000256" key="18">
    <source>
        <dbReference type="ARBA" id="ARBA00023015"/>
    </source>
</evidence>
<evidence type="ECO:0000256" key="11">
    <source>
        <dbReference type="ARBA" id="ARBA00022771"/>
    </source>
</evidence>
<dbReference type="GO" id="GO:0036121">
    <property type="term" value="F:double-stranded DNA helicase activity"/>
    <property type="evidence" value="ECO:0007669"/>
    <property type="project" value="Ensembl"/>
</dbReference>
<dbReference type="HOGENOM" id="CLU_001666_5_0_1"/>
<keyword evidence="12" id="KW-0378">Hydrolase</keyword>
<dbReference type="GO" id="GO:0005829">
    <property type="term" value="C:cytosol"/>
    <property type="evidence" value="ECO:0007669"/>
    <property type="project" value="Ensembl"/>
</dbReference>
<feature type="region of interest" description="Disordered" evidence="32">
    <location>
        <begin position="789"/>
        <end position="828"/>
    </location>
</feature>
<dbReference type="AlphaFoldDB" id="H0X5A5"/>
<keyword evidence="19" id="KW-0238">DNA-binding</keyword>
<keyword evidence="16" id="KW-0694">RNA-binding</keyword>
<organism evidence="35 36">
    <name type="scientific">Otolemur garnettii</name>
    <name type="common">Small-eared galago</name>
    <name type="synonym">Garnett's greater bushbaby</name>
    <dbReference type="NCBI Taxonomy" id="30611"/>
    <lineage>
        <taxon>Eukaryota</taxon>
        <taxon>Metazoa</taxon>
        <taxon>Chordata</taxon>
        <taxon>Craniata</taxon>
        <taxon>Vertebrata</taxon>
        <taxon>Euteleostomi</taxon>
        <taxon>Mammalia</taxon>
        <taxon>Eutheria</taxon>
        <taxon>Euarchontoglires</taxon>
        <taxon>Primates</taxon>
        <taxon>Strepsirrhini</taxon>
        <taxon>Lorisiformes</taxon>
        <taxon>Galagidae</taxon>
        <taxon>Otolemur</taxon>
    </lineage>
</organism>
<evidence type="ECO:0000256" key="13">
    <source>
        <dbReference type="ARBA" id="ARBA00022806"/>
    </source>
</evidence>
<dbReference type="EC" id="3.6.4.13" evidence="6"/>
<dbReference type="EMBL" id="AAQR03144605">
    <property type="status" value="NOT_ANNOTATED_CDS"/>
    <property type="molecule type" value="Genomic_DNA"/>
</dbReference>
<dbReference type="InParanoid" id="H0X5A5"/>
<dbReference type="FunFam" id="3.30.1370.50:FF:000002">
    <property type="entry name" value="Immunoglobulin mu DNA-binding protein 2"/>
    <property type="match status" value="1"/>
</dbReference>
<dbReference type="CDD" id="cd02641">
    <property type="entry name" value="R3H_Smubp-2_like"/>
    <property type="match status" value="1"/>
</dbReference>
<dbReference type="InterPro" id="IPR027417">
    <property type="entry name" value="P-loop_NTPase"/>
</dbReference>
<dbReference type="Pfam" id="PF13087">
    <property type="entry name" value="AAA_12"/>
    <property type="match status" value="1"/>
</dbReference>
<keyword evidence="20" id="KW-0010">Activator</keyword>
<comment type="subunit">
    <text evidence="28">Homooligomer. Interacts with RUVBL1. Interacts with RUVBL2. Interacts with GTF3C1. Interacts with ABT1. Interacts with ribosomes.</text>
</comment>
<dbReference type="InterPro" id="IPR050534">
    <property type="entry name" value="Coronavir_polyprotein_1ab"/>
</dbReference>
<evidence type="ECO:0000259" key="33">
    <source>
        <dbReference type="PROSITE" id="PS51039"/>
    </source>
</evidence>
<dbReference type="InterPro" id="IPR004483">
    <property type="entry name" value="SMUBP-2/Hcs1-like"/>
</dbReference>
<evidence type="ECO:0000256" key="21">
    <source>
        <dbReference type="ARBA" id="ARBA00023163"/>
    </source>
</evidence>
<dbReference type="GO" id="GO:1990904">
    <property type="term" value="C:ribonucleoprotein complex"/>
    <property type="evidence" value="ECO:0007669"/>
    <property type="project" value="UniProtKB-KW"/>
</dbReference>
<reference evidence="36" key="1">
    <citation type="submission" date="2011-03" db="EMBL/GenBank/DDBJ databases">
        <title>Version 3 of the genome sequence of Otolemur garnettii (Bushbaby).</title>
        <authorList>
            <consortium name="The Broad Institute Genome Sequencing Platform"/>
            <person name="Di Palma F."/>
            <person name="Johnson J."/>
            <person name="Lander E.S."/>
            <person name="Lindblad-Toh K."/>
            <person name="Jaffe D.B."/>
            <person name="Gnerre S."/>
            <person name="MacCallum I."/>
            <person name="Przybylski D."/>
            <person name="Ribeiro F.J."/>
            <person name="Burton J.N."/>
            <person name="Walker B.J."/>
            <person name="Sharpe T."/>
            <person name="Hall G."/>
        </authorList>
    </citation>
    <scope>NUCLEOTIDE SEQUENCE [LARGE SCALE GENOMIC DNA]</scope>
</reference>
<evidence type="ECO:0000256" key="3">
    <source>
        <dbReference type="ARBA" id="ARBA00004496"/>
    </source>
</evidence>
<dbReference type="GO" id="GO:0003727">
    <property type="term" value="F:single-stranded RNA binding"/>
    <property type="evidence" value="ECO:0007669"/>
    <property type="project" value="Ensembl"/>
</dbReference>
<comment type="subcellular location">
    <subcellularLocation>
        <location evidence="2">Cell projection</location>
        <location evidence="2">Axon</location>
    </subcellularLocation>
    <subcellularLocation>
        <location evidence="3">Cytoplasm</location>
    </subcellularLocation>
    <subcellularLocation>
        <location evidence="1">Nucleus</location>
    </subcellularLocation>
</comment>
<dbReference type="InterPro" id="IPR036867">
    <property type="entry name" value="R3H_dom_sf"/>
</dbReference>
<evidence type="ECO:0000256" key="6">
    <source>
        <dbReference type="ARBA" id="ARBA00012552"/>
    </source>
</evidence>
<dbReference type="EMBL" id="AAQR03144607">
    <property type="status" value="NOT_ANNOTATED_CDS"/>
    <property type="molecule type" value="Genomic_DNA"/>
</dbReference>
<keyword evidence="13" id="KW-0347">Helicase</keyword>
<feature type="region of interest" description="Disordered" evidence="32">
    <location>
        <begin position="842"/>
        <end position="880"/>
    </location>
</feature>
<evidence type="ECO:0000256" key="15">
    <source>
        <dbReference type="ARBA" id="ARBA00022840"/>
    </source>
</evidence>
<evidence type="ECO:0000259" key="34">
    <source>
        <dbReference type="PROSITE" id="PS51061"/>
    </source>
</evidence>
<dbReference type="InterPro" id="IPR035896">
    <property type="entry name" value="AN1-like_Znf"/>
</dbReference>
<dbReference type="GO" id="GO:0005524">
    <property type="term" value="F:ATP binding"/>
    <property type="evidence" value="ECO:0007669"/>
    <property type="project" value="UniProtKB-KW"/>
</dbReference>
<keyword evidence="24" id="KW-0687">Ribonucleoprotein</keyword>
<evidence type="ECO:0000256" key="30">
    <source>
        <dbReference type="ARBA" id="ARBA00082678"/>
    </source>
</evidence>
<evidence type="ECO:0000256" key="24">
    <source>
        <dbReference type="ARBA" id="ARBA00023274"/>
    </source>
</evidence>
<dbReference type="InterPro" id="IPR048761">
    <property type="entry name" value="SMUBP-2_HCS1_1B"/>
</dbReference>
<evidence type="ECO:0000313" key="35">
    <source>
        <dbReference type="Ensembl" id="ENSOGAP00000010448.2"/>
    </source>
</evidence>
<dbReference type="GO" id="GO:0003697">
    <property type="term" value="F:single-stranded DNA binding"/>
    <property type="evidence" value="ECO:0007669"/>
    <property type="project" value="Ensembl"/>
</dbReference>
<dbReference type="SUPFAM" id="SSF118310">
    <property type="entry name" value="AN1-like Zinc finger"/>
    <property type="match status" value="1"/>
</dbReference>
<feature type="region of interest" description="Disordered" evidence="32">
    <location>
        <begin position="951"/>
        <end position="997"/>
    </location>
</feature>
<dbReference type="EC" id="3.6.4.12" evidence="5"/>
<comment type="catalytic activity">
    <reaction evidence="26">
        <text>ATP + H2O = ADP + phosphate + H(+)</text>
        <dbReference type="Rhea" id="RHEA:13065"/>
        <dbReference type="ChEBI" id="CHEBI:15377"/>
        <dbReference type="ChEBI" id="CHEBI:15378"/>
        <dbReference type="ChEBI" id="CHEBI:30616"/>
        <dbReference type="ChEBI" id="CHEBI:43474"/>
        <dbReference type="ChEBI" id="CHEBI:456216"/>
        <dbReference type="EC" id="3.6.4.13"/>
    </reaction>
    <physiologicalReaction direction="left-to-right" evidence="26">
        <dbReference type="Rhea" id="RHEA:13066"/>
    </physiologicalReaction>
</comment>
<evidence type="ECO:0000256" key="10">
    <source>
        <dbReference type="ARBA" id="ARBA00022741"/>
    </source>
</evidence>